<organism evidence="2 3">
    <name type="scientific">Periplaneta americana</name>
    <name type="common">American cockroach</name>
    <name type="synonym">Blatta americana</name>
    <dbReference type="NCBI Taxonomy" id="6978"/>
    <lineage>
        <taxon>Eukaryota</taxon>
        <taxon>Metazoa</taxon>
        <taxon>Ecdysozoa</taxon>
        <taxon>Arthropoda</taxon>
        <taxon>Hexapoda</taxon>
        <taxon>Insecta</taxon>
        <taxon>Pterygota</taxon>
        <taxon>Neoptera</taxon>
        <taxon>Polyneoptera</taxon>
        <taxon>Dictyoptera</taxon>
        <taxon>Blattodea</taxon>
        <taxon>Blattoidea</taxon>
        <taxon>Blattidae</taxon>
        <taxon>Blattinae</taxon>
        <taxon>Periplaneta</taxon>
    </lineage>
</organism>
<gene>
    <name evidence="2" type="ORF">ANN_09288</name>
</gene>
<reference evidence="2 3" key="1">
    <citation type="journal article" date="2022" name="Allergy">
        <title>Genome assembly and annotation of Periplaneta americana reveal a comprehensive cockroach allergen profile.</title>
        <authorList>
            <person name="Wang L."/>
            <person name="Xiong Q."/>
            <person name="Saelim N."/>
            <person name="Wang L."/>
            <person name="Nong W."/>
            <person name="Wan A.T."/>
            <person name="Shi M."/>
            <person name="Liu X."/>
            <person name="Cao Q."/>
            <person name="Hui J.H.L."/>
            <person name="Sookrung N."/>
            <person name="Leung T.F."/>
            <person name="Tungtrongchitr A."/>
            <person name="Tsui S.K.W."/>
        </authorList>
    </citation>
    <scope>NUCLEOTIDE SEQUENCE [LARGE SCALE GENOMIC DNA]</scope>
    <source>
        <strain evidence="2">PWHHKU_190912</strain>
    </source>
</reference>
<dbReference type="Proteomes" id="UP001148838">
    <property type="component" value="Unassembled WGS sequence"/>
</dbReference>
<dbReference type="EMBL" id="JAJSOF020000005">
    <property type="protein sequence ID" value="KAJ4447284.1"/>
    <property type="molecule type" value="Genomic_DNA"/>
</dbReference>
<dbReference type="PANTHER" id="PTHR47326:SF1">
    <property type="entry name" value="HTH PSQ-TYPE DOMAIN-CONTAINING PROTEIN"/>
    <property type="match status" value="1"/>
</dbReference>
<dbReference type="Gene3D" id="3.30.420.10">
    <property type="entry name" value="Ribonuclease H-like superfamily/Ribonuclease H"/>
    <property type="match status" value="1"/>
</dbReference>
<name>A0ABQ8TLA8_PERAM</name>
<protein>
    <submittedName>
        <fullName evidence="2">Uncharacterized protein</fullName>
    </submittedName>
</protein>
<comment type="caution">
    <text evidence="2">The sequence shown here is derived from an EMBL/GenBank/DDBJ whole genome shotgun (WGS) entry which is preliminary data.</text>
</comment>
<sequence length="189" mass="21115">MSPGSSTYSYPAFAHIGLRENPGKNSTSNDSDMCNGVREKTWGVSSLPVRGGLCQHGRLYGSSKSRGKGGTSTRSFSYPHRKKSHAVILGDLGGHVMKHLSLTPASPIKRSDISVFRLSDMTPCDFFLRGYLKDRVFVPPLPRDLEELKTRIREAAATVTDDMLKRVWEEFDYRLDIIRVTRGSHIESL</sequence>
<evidence type="ECO:0000313" key="3">
    <source>
        <dbReference type="Proteomes" id="UP001148838"/>
    </source>
</evidence>
<feature type="region of interest" description="Disordered" evidence="1">
    <location>
        <begin position="58"/>
        <end position="79"/>
    </location>
</feature>
<accession>A0ABQ8TLA8</accession>
<dbReference type="InterPro" id="IPR036397">
    <property type="entry name" value="RNaseH_sf"/>
</dbReference>
<dbReference type="PANTHER" id="PTHR47326">
    <property type="entry name" value="TRANSPOSABLE ELEMENT TC3 TRANSPOSASE-LIKE PROTEIN"/>
    <property type="match status" value="1"/>
</dbReference>
<proteinExistence type="predicted"/>
<evidence type="ECO:0000256" key="1">
    <source>
        <dbReference type="SAM" id="MobiDB-lite"/>
    </source>
</evidence>
<keyword evidence="3" id="KW-1185">Reference proteome</keyword>
<evidence type="ECO:0000313" key="2">
    <source>
        <dbReference type="EMBL" id="KAJ4447284.1"/>
    </source>
</evidence>